<reference evidence="1 2" key="1">
    <citation type="submission" date="2020-04" db="EMBL/GenBank/DDBJ databases">
        <authorList>
            <person name="Yin C."/>
        </authorList>
    </citation>
    <scope>NUCLEOTIDE SEQUENCE [LARGE SCALE GENOMIC DNA]</scope>
    <source>
        <strain evidence="1 2">Ak56</strain>
    </source>
</reference>
<proteinExistence type="predicted"/>
<dbReference type="Proteomes" id="UP000552864">
    <property type="component" value="Unassembled WGS sequence"/>
</dbReference>
<evidence type="ECO:0000313" key="1">
    <source>
        <dbReference type="EMBL" id="NLR77995.1"/>
    </source>
</evidence>
<keyword evidence="2" id="KW-1185">Reference proteome</keyword>
<dbReference type="AlphaFoldDB" id="A0A847SG70"/>
<dbReference type="RefSeq" id="WP_168737350.1">
    <property type="nucleotide sequence ID" value="NZ_JABAHZ010000001.1"/>
</dbReference>
<dbReference type="EMBL" id="JABAHZ010000001">
    <property type="protein sequence ID" value="NLR77995.1"/>
    <property type="molecule type" value="Genomic_DNA"/>
</dbReference>
<organism evidence="1 2">
    <name type="scientific">Chitinophaga eiseniae</name>
    <dbReference type="NCBI Taxonomy" id="634771"/>
    <lineage>
        <taxon>Bacteria</taxon>
        <taxon>Pseudomonadati</taxon>
        <taxon>Bacteroidota</taxon>
        <taxon>Chitinophagia</taxon>
        <taxon>Chitinophagales</taxon>
        <taxon>Chitinophagaceae</taxon>
        <taxon>Chitinophaga</taxon>
    </lineage>
</organism>
<sequence length="93" mass="10580">MTADKDSYLLSVTEKLKLAQNNEQVELIISTAFNGIAHAGYQGIQKTFISQLQIWLERLSPLDWNSTQWACFRYALIYIKKPSLTALSVRISS</sequence>
<accession>A0A847SG70</accession>
<comment type="caution">
    <text evidence="1">The sequence shown here is derived from an EMBL/GenBank/DDBJ whole genome shotgun (WGS) entry which is preliminary data.</text>
</comment>
<evidence type="ECO:0000313" key="2">
    <source>
        <dbReference type="Proteomes" id="UP000552864"/>
    </source>
</evidence>
<gene>
    <name evidence="1" type="ORF">HGH91_05130</name>
</gene>
<name>A0A847SG70_9BACT</name>
<protein>
    <submittedName>
        <fullName evidence="1">Uncharacterized protein</fullName>
    </submittedName>
</protein>